<keyword evidence="2" id="KW-0805">Transcription regulation</keyword>
<dbReference type="SMART" id="SM00066">
    <property type="entry name" value="GAL4"/>
    <property type="match status" value="1"/>
</dbReference>
<dbReference type="CDD" id="cd00067">
    <property type="entry name" value="GAL4"/>
    <property type="match status" value="1"/>
</dbReference>
<dbReference type="Gene3D" id="4.10.240.10">
    <property type="entry name" value="Zn(2)-C6 fungal-type DNA-binding domain"/>
    <property type="match status" value="1"/>
</dbReference>
<gene>
    <name evidence="8" type="ORF">BMF94_0888</name>
</gene>
<dbReference type="InterPro" id="IPR036864">
    <property type="entry name" value="Zn2-C6_fun-type_DNA-bd_sf"/>
</dbReference>
<feature type="region of interest" description="Disordered" evidence="6">
    <location>
        <begin position="646"/>
        <end position="673"/>
    </location>
</feature>
<dbReference type="EMBL" id="PJQD01000008">
    <property type="protein sequence ID" value="POY76165.1"/>
    <property type="molecule type" value="Genomic_DNA"/>
</dbReference>
<dbReference type="GO" id="GO:0005634">
    <property type="term" value="C:nucleus"/>
    <property type="evidence" value="ECO:0007669"/>
    <property type="project" value="UniProtKB-SubCell"/>
</dbReference>
<comment type="subcellular location">
    <subcellularLocation>
        <location evidence="1">Nucleus</location>
    </subcellularLocation>
</comment>
<organism evidence="8 9">
    <name type="scientific">Rhodotorula taiwanensis</name>
    <dbReference type="NCBI Taxonomy" id="741276"/>
    <lineage>
        <taxon>Eukaryota</taxon>
        <taxon>Fungi</taxon>
        <taxon>Dikarya</taxon>
        <taxon>Basidiomycota</taxon>
        <taxon>Pucciniomycotina</taxon>
        <taxon>Microbotryomycetes</taxon>
        <taxon>Sporidiobolales</taxon>
        <taxon>Sporidiobolaceae</taxon>
        <taxon>Rhodotorula</taxon>
    </lineage>
</organism>
<protein>
    <recommendedName>
        <fullName evidence="7">Zn(2)-C6 fungal-type domain-containing protein</fullName>
    </recommendedName>
</protein>
<dbReference type="CDD" id="cd12148">
    <property type="entry name" value="fungal_TF_MHR"/>
    <property type="match status" value="1"/>
</dbReference>
<dbReference type="PROSITE" id="PS50048">
    <property type="entry name" value="ZN2_CY6_FUNGAL_2"/>
    <property type="match status" value="1"/>
</dbReference>
<dbReference type="GO" id="GO:0000976">
    <property type="term" value="F:transcription cis-regulatory region binding"/>
    <property type="evidence" value="ECO:0007669"/>
    <property type="project" value="TreeGrafter"/>
</dbReference>
<dbReference type="Proteomes" id="UP000237144">
    <property type="component" value="Unassembled WGS sequence"/>
</dbReference>
<keyword evidence="4" id="KW-0804">Transcription</keyword>
<proteinExistence type="predicted"/>
<feature type="compositionally biased region" description="Polar residues" evidence="6">
    <location>
        <begin position="1"/>
        <end position="11"/>
    </location>
</feature>
<evidence type="ECO:0000313" key="8">
    <source>
        <dbReference type="EMBL" id="POY76165.1"/>
    </source>
</evidence>
<feature type="region of interest" description="Disordered" evidence="6">
    <location>
        <begin position="191"/>
        <end position="293"/>
    </location>
</feature>
<dbReference type="GO" id="GO:0000981">
    <property type="term" value="F:DNA-binding transcription factor activity, RNA polymerase II-specific"/>
    <property type="evidence" value="ECO:0007669"/>
    <property type="project" value="InterPro"/>
</dbReference>
<dbReference type="OrthoDB" id="2535313at2759"/>
<evidence type="ECO:0000256" key="5">
    <source>
        <dbReference type="ARBA" id="ARBA00023242"/>
    </source>
</evidence>
<keyword evidence="3" id="KW-0238">DNA-binding</keyword>
<feature type="compositionally biased region" description="Low complexity" evidence="6">
    <location>
        <begin position="263"/>
        <end position="279"/>
    </location>
</feature>
<evidence type="ECO:0000259" key="7">
    <source>
        <dbReference type="PROSITE" id="PS50048"/>
    </source>
</evidence>
<dbReference type="SUPFAM" id="SSF57701">
    <property type="entry name" value="Zn2/Cys6 DNA-binding domain"/>
    <property type="match status" value="1"/>
</dbReference>
<dbReference type="GO" id="GO:0008270">
    <property type="term" value="F:zinc ion binding"/>
    <property type="evidence" value="ECO:0007669"/>
    <property type="project" value="InterPro"/>
</dbReference>
<keyword evidence="9" id="KW-1185">Reference proteome</keyword>
<name>A0A2S5BHD0_9BASI</name>
<evidence type="ECO:0000256" key="1">
    <source>
        <dbReference type="ARBA" id="ARBA00004123"/>
    </source>
</evidence>
<feature type="region of interest" description="Disordered" evidence="6">
    <location>
        <begin position="1"/>
        <end position="27"/>
    </location>
</feature>
<dbReference type="STRING" id="741276.A0A2S5BHD0"/>
<evidence type="ECO:0000256" key="4">
    <source>
        <dbReference type="ARBA" id="ARBA00023163"/>
    </source>
</evidence>
<dbReference type="AlphaFoldDB" id="A0A2S5BHD0"/>
<dbReference type="InterPro" id="IPR051089">
    <property type="entry name" value="prtT"/>
</dbReference>
<dbReference type="InterPro" id="IPR001138">
    <property type="entry name" value="Zn2Cys6_DnaBD"/>
</dbReference>
<dbReference type="PANTHER" id="PTHR31845">
    <property type="entry name" value="FINGER DOMAIN PROTEIN, PUTATIVE-RELATED"/>
    <property type="match status" value="1"/>
</dbReference>
<keyword evidence="5" id="KW-0539">Nucleus</keyword>
<evidence type="ECO:0000256" key="3">
    <source>
        <dbReference type="ARBA" id="ARBA00023125"/>
    </source>
</evidence>
<accession>A0A2S5BHD0</accession>
<evidence type="ECO:0000256" key="6">
    <source>
        <dbReference type="SAM" id="MobiDB-lite"/>
    </source>
</evidence>
<feature type="domain" description="Zn(2)-C6 fungal-type" evidence="7">
    <location>
        <begin position="36"/>
        <end position="78"/>
    </location>
</feature>
<dbReference type="Pfam" id="PF00172">
    <property type="entry name" value="Zn_clus"/>
    <property type="match status" value="1"/>
</dbReference>
<comment type="caution">
    <text evidence="8">The sequence shown here is derived from an EMBL/GenBank/DDBJ whole genome shotgun (WGS) entry which is preliminary data.</text>
</comment>
<sequence length="749" mass="81094">MADATAPQTTPEGDEYDEGEPLTATGKPYKRPTIVACIGCRGIKVKCRLPNGEAPTGFWGADQSKCTRCIRLQLDCVYKTAPRRGRRPKERQPSTGGQADAESSETSRAMALDQPDAFSGNAVASTSSALHAPHGQLAPHSGVATSSAGAGYPPAGLVPAVQVSLPIPGGTADAYTPGFFNALFPAVTRPSAAPSVLQPPTWPAPSRSTVAVPPAPMTSAGPSAAVPPAPHSTLSQSSPALSSGMHASPASQASASLDANPGLSLAEAAQARSSAFRSSQPEESQPAQIHRPGRLPDPVDLWILSEAEARALIDQWHEQLNCYVILLDRHLHTFAYVRTNSPVLFTAMLATAAKFFRHDLYPRLLAHAQNMVTRAMGGDIEPNIGVLQAVLLLVYWKEPLDASAWLRIGYAIRLGYQLRLYRKRIEPLPADELEARILLDRERTWIVLICFDNTYELHTDDGEVETRMITTYNVDIDAWLTETLPYDSVAQHAHEIILTTHRKYFEGSLLPGLTPLRGPASHKARFHVVATRLDLAQACLKASGVQDQLVLADAILRAGELVDCFDDAASSILLYVQDTIALHMLGFGEWIGRLFPHVSNAHQTTFVRYLTQVYIAATRAQRVHRAEAGGYIARFFRGALRAIRPESMPLTRPPSPRGGLGQTDSNPLRRVASPAQTGPCVVAIGEIYADLITGAIQEQEIFTDLDSLFADLKHDTTYWDSLNPTLANSTWAWLDEAFAAPQQGTVNSG</sequence>
<reference evidence="8 9" key="1">
    <citation type="journal article" date="2018" name="Front. Microbiol.">
        <title>Prospects for Fungal Bioremediation of Acidic Radioactive Waste Sites: Characterization and Genome Sequence of Rhodotorula taiwanensis MD1149.</title>
        <authorList>
            <person name="Tkavc R."/>
            <person name="Matrosova V.Y."/>
            <person name="Grichenko O.E."/>
            <person name="Gostincar C."/>
            <person name="Volpe R.P."/>
            <person name="Klimenkova P."/>
            <person name="Gaidamakova E.K."/>
            <person name="Zhou C.E."/>
            <person name="Stewart B.J."/>
            <person name="Lyman M.G."/>
            <person name="Malfatti S.A."/>
            <person name="Rubinfeld B."/>
            <person name="Courtot M."/>
            <person name="Singh J."/>
            <person name="Dalgard C.L."/>
            <person name="Hamilton T."/>
            <person name="Frey K.G."/>
            <person name="Gunde-Cimerman N."/>
            <person name="Dugan L."/>
            <person name="Daly M.J."/>
        </authorList>
    </citation>
    <scope>NUCLEOTIDE SEQUENCE [LARGE SCALE GENOMIC DNA]</scope>
    <source>
        <strain evidence="8 9">MD1149</strain>
    </source>
</reference>
<evidence type="ECO:0000256" key="2">
    <source>
        <dbReference type="ARBA" id="ARBA00023015"/>
    </source>
</evidence>
<dbReference type="PANTHER" id="PTHR31845:SF19">
    <property type="entry name" value="TRANSCRIPTION FACTOR DOMAIN-CONTAINING PROTEIN"/>
    <property type="match status" value="1"/>
</dbReference>
<feature type="region of interest" description="Disordered" evidence="6">
    <location>
        <begin position="82"/>
        <end position="108"/>
    </location>
</feature>
<evidence type="ECO:0000313" key="9">
    <source>
        <dbReference type="Proteomes" id="UP000237144"/>
    </source>
</evidence>
<feature type="compositionally biased region" description="Low complexity" evidence="6">
    <location>
        <begin position="231"/>
        <end position="243"/>
    </location>
</feature>